<organism evidence="2 3">
    <name type="scientific">Gulo gulo</name>
    <name type="common">Wolverine</name>
    <name type="synonym">Gluton</name>
    <dbReference type="NCBI Taxonomy" id="48420"/>
    <lineage>
        <taxon>Eukaryota</taxon>
        <taxon>Metazoa</taxon>
        <taxon>Chordata</taxon>
        <taxon>Craniata</taxon>
        <taxon>Vertebrata</taxon>
        <taxon>Euteleostomi</taxon>
        <taxon>Mammalia</taxon>
        <taxon>Eutheria</taxon>
        <taxon>Laurasiatheria</taxon>
        <taxon>Carnivora</taxon>
        <taxon>Caniformia</taxon>
        <taxon>Musteloidea</taxon>
        <taxon>Mustelidae</taxon>
        <taxon>Guloninae</taxon>
        <taxon>Gulo</taxon>
    </lineage>
</organism>
<accession>A0A9X9Q886</accession>
<feature type="region of interest" description="Disordered" evidence="1">
    <location>
        <begin position="1"/>
        <end position="34"/>
    </location>
</feature>
<reference evidence="2 3" key="1">
    <citation type="submission" date="2018-10" db="EMBL/GenBank/DDBJ databases">
        <authorList>
            <person name="Ekblom R."/>
            <person name="Jareborg N."/>
        </authorList>
    </citation>
    <scope>NUCLEOTIDE SEQUENCE [LARGE SCALE GENOMIC DNA]</scope>
    <source>
        <tissue evidence="2">Muscle</tissue>
    </source>
</reference>
<proteinExistence type="predicted"/>
<name>A0A9X9Q886_GULGU</name>
<evidence type="ECO:0000256" key="1">
    <source>
        <dbReference type="SAM" id="MobiDB-lite"/>
    </source>
</evidence>
<evidence type="ECO:0000313" key="2">
    <source>
        <dbReference type="EMBL" id="VCX38815.1"/>
    </source>
</evidence>
<dbReference type="EMBL" id="CYRY02044056">
    <property type="protein sequence ID" value="VCX38815.1"/>
    <property type="molecule type" value="Genomic_DNA"/>
</dbReference>
<comment type="caution">
    <text evidence="2">The sequence shown here is derived from an EMBL/GenBank/DDBJ whole genome shotgun (WGS) entry which is preliminary data.</text>
</comment>
<sequence length="77" mass="8394">HSPAPDFTLRPLKLLPRPPTRHAHAPLGTGAGPLRGSVLRQHGRLTDTEAVRSTCPVHRDRLCTTQCVSKNDHRGCA</sequence>
<dbReference type="Proteomes" id="UP000269945">
    <property type="component" value="Unassembled WGS sequence"/>
</dbReference>
<protein>
    <submittedName>
        <fullName evidence="2">Uncharacterized protein</fullName>
    </submittedName>
</protein>
<dbReference type="AlphaFoldDB" id="A0A9X9Q886"/>
<feature type="non-terminal residue" evidence="2">
    <location>
        <position position="1"/>
    </location>
</feature>
<keyword evidence="3" id="KW-1185">Reference proteome</keyword>
<feature type="non-terminal residue" evidence="2">
    <location>
        <position position="77"/>
    </location>
</feature>
<gene>
    <name evidence="2" type="ORF">BN2614_LOCUS1</name>
</gene>
<evidence type="ECO:0000313" key="3">
    <source>
        <dbReference type="Proteomes" id="UP000269945"/>
    </source>
</evidence>